<feature type="transmembrane region" description="Helical" evidence="1">
    <location>
        <begin position="99"/>
        <end position="115"/>
    </location>
</feature>
<dbReference type="SUPFAM" id="SSF57302">
    <property type="entry name" value="Snake toxin-like"/>
    <property type="match status" value="1"/>
</dbReference>
<dbReference type="EMBL" id="CAJNOC010000474">
    <property type="protein sequence ID" value="CAF0765834.1"/>
    <property type="molecule type" value="Genomic_DNA"/>
</dbReference>
<name>A0A813QEC4_9BILA</name>
<proteinExistence type="predicted"/>
<dbReference type="Proteomes" id="UP000663879">
    <property type="component" value="Unassembled WGS sequence"/>
</dbReference>
<dbReference type="AlphaFoldDB" id="A0A813QEC4"/>
<accession>A0A813QEC4</accession>
<evidence type="ECO:0000313" key="4">
    <source>
        <dbReference type="Proteomes" id="UP000663879"/>
    </source>
</evidence>
<keyword evidence="4" id="KW-1185">Reference proteome</keyword>
<keyword evidence="2" id="KW-0732">Signal</keyword>
<comment type="caution">
    <text evidence="3">The sequence shown here is derived from an EMBL/GenBank/DDBJ whole genome shotgun (WGS) entry which is preliminary data.</text>
</comment>
<protein>
    <submittedName>
        <fullName evidence="3">Uncharacterized protein</fullName>
    </submittedName>
</protein>
<gene>
    <name evidence="3" type="ORF">OXX778_LOCUS4685</name>
</gene>
<reference evidence="3" key="1">
    <citation type="submission" date="2021-02" db="EMBL/GenBank/DDBJ databases">
        <authorList>
            <person name="Nowell W R."/>
        </authorList>
    </citation>
    <scope>NUCLEOTIDE SEQUENCE</scope>
    <source>
        <strain evidence="3">Ploen Becks lab</strain>
    </source>
</reference>
<evidence type="ECO:0000256" key="2">
    <source>
        <dbReference type="SAM" id="SignalP"/>
    </source>
</evidence>
<feature type="signal peptide" evidence="2">
    <location>
        <begin position="1"/>
        <end position="25"/>
    </location>
</feature>
<keyword evidence="1" id="KW-0812">Transmembrane</keyword>
<dbReference type="InterPro" id="IPR045860">
    <property type="entry name" value="Snake_toxin-like_sf"/>
</dbReference>
<organism evidence="3 4">
    <name type="scientific">Brachionus calyciflorus</name>
    <dbReference type="NCBI Taxonomy" id="104777"/>
    <lineage>
        <taxon>Eukaryota</taxon>
        <taxon>Metazoa</taxon>
        <taxon>Spiralia</taxon>
        <taxon>Gnathifera</taxon>
        <taxon>Rotifera</taxon>
        <taxon>Eurotatoria</taxon>
        <taxon>Monogononta</taxon>
        <taxon>Pseudotrocha</taxon>
        <taxon>Ploima</taxon>
        <taxon>Brachionidae</taxon>
        <taxon>Brachionus</taxon>
    </lineage>
</organism>
<sequence>MTSQKIICILFIFFFSASLFDLSESLKCYKCDSVFQSDCSDPFRRNPNYLERCDGGKCFKSNVEGRVQRGCSFICNPASELSCCISDGCNSSNSFNTNIFFNLMGLITILVLIKFF</sequence>
<evidence type="ECO:0000256" key="1">
    <source>
        <dbReference type="SAM" id="Phobius"/>
    </source>
</evidence>
<keyword evidence="1" id="KW-0472">Membrane</keyword>
<keyword evidence="1" id="KW-1133">Transmembrane helix</keyword>
<feature type="chain" id="PRO_5032777360" evidence="2">
    <location>
        <begin position="26"/>
        <end position="116"/>
    </location>
</feature>
<evidence type="ECO:0000313" key="3">
    <source>
        <dbReference type="EMBL" id="CAF0765834.1"/>
    </source>
</evidence>